<proteinExistence type="predicted"/>
<evidence type="ECO:0000313" key="3">
    <source>
        <dbReference type="Proteomes" id="UP001163846"/>
    </source>
</evidence>
<comment type="caution">
    <text evidence="2">The sequence shown here is derived from an EMBL/GenBank/DDBJ whole genome shotgun (WGS) entry which is preliminary data.</text>
</comment>
<dbReference type="Proteomes" id="UP001163846">
    <property type="component" value="Unassembled WGS sequence"/>
</dbReference>
<organism evidence="2 3">
    <name type="scientific">Lentinula raphanica</name>
    <dbReference type="NCBI Taxonomy" id="153919"/>
    <lineage>
        <taxon>Eukaryota</taxon>
        <taxon>Fungi</taxon>
        <taxon>Dikarya</taxon>
        <taxon>Basidiomycota</taxon>
        <taxon>Agaricomycotina</taxon>
        <taxon>Agaricomycetes</taxon>
        <taxon>Agaricomycetidae</taxon>
        <taxon>Agaricales</taxon>
        <taxon>Marasmiineae</taxon>
        <taxon>Omphalotaceae</taxon>
        <taxon>Lentinula</taxon>
    </lineage>
</organism>
<keyword evidence="3" id="KW-1185">Reference proteome</keyword>
<feature type="region of interest" description="Disordered" evidence="1">
    <location>
        <begin position="334"/>
        <end position="359"/>
    </location>
</feature>
<dbReference type="EMBL" id="MU806219">
    <property type="protein sequence ID" value="KAJ3837840.1"/>
    <property type="molecule type" value="Genomic_DNA"/>
</dbReference>
<feature type="region of interest" description="Disordered" evidence="1">
    <location>
        <begin position="114"/>
        <end position="141"/>
    </location>
</feature>
<accession>A0AA38UE83</accession>
<evidence type="ECO:0000313" key="2">
    <source>
        <dbReference type="EMBL" id="KAJ3837840.1"/>
    </source>
</evidence>
<name>A0AA38UE83_9AGAR</name>
<dbReference type="AlphaFoldDB" id="A0AA38UE83"/>
<reference evidence="2" key="1">
    <citation type="submission" date="2022-08" db="EMBL/GenBank/DDBJ databases">
        <authorList>
            <consortium name="DOE Joint Genome Institute"/>
            <person name="Min B."/>
            <person name="Riley R."/>
            <person name="Sierra-Patev S."/>
            <person name="Naranjo-Ortiz M."/>
            <person name="Looney B."/>
            <person name="Konkel Z."/>
            <person name="Slot J.C."/>
            <person name="Sakamoto Y."/>
            <person name="Steenwyk J.L."/>
            <person name="Rokas A."/>
            <person name="Carro J."/>
            <person name="Camarero S."/>
            <person name="Ferreira P."/>
            <person name="Molpeceres G."/>
            <person name="Ruiz-Duenas F.J."/>
            <person name="Serrano A."/>
            <person name="Henrissat B."/>
            <person name="Drula E."/>
            <person name="Hughes K.W."/>
            <person name="Mata J.L."/>
            <person name="Ishikawa N.K."/>
            <person name="Vargas-Isla R."/>
            <person name="Ushijima S."/>
            <person name="Smith C.A."/>
            <person name="Ahrendt S."/>
            <person name="Andreopoulos W."/>
            <person name="He G."/>
            <person name="Labutti K."/>
            <person name="Lipzen A."/>
            <person name="Ng V."/>
            <person name="Sandor L."/>
            <person name="Barry K."/>
            <person name="Martinez A.T."/>
            <person name="Xiao Y."/>
            <person name="Gibbons J.G."/>
            <person name="Terashima K."/>
            <person name="Hibbett D.S."/>
            <person name="Grigoriev I.V."/>
        </authorList>
    </citation>
    <scope>NUCLEOTIDE SEQUENCE</scope>
    <source>
        <strain evidence="2">TFB9207</strain>
    </source>
</reference>
<protein>
    <submittedName>
        <fullName evidence="2">Uncharacterized protein</fullName>
    </submittedName>
</protein>
<feature type="compositionally biased region" description="Basic and acidic residues" evidence="1">
    <location>
        <begin position="114"/>
        <end position="139"/>
    </location>
</feature>
<evidence type="ECO:0000256" key="1">
    <source>
        <dbReference type="SAM" id="MobiDB-lite"/>
    </source>
</evidence>
<gene>
    <name evidence="2" type="ORF">F5878DRAFT_725778</name>
</gene>
<sequence length="383" mass="44727">MLFFISLFLGRQALRVSRPSIQLLVALMLVMHLLFIDVVAVDPVHGRIKEEISLSASYTDDHDMRLSLIVGGEIFCFFSQCPRQPDPSTLVVLGDAYFENDEQRTWFHDHVRIGDPGDQKGKQKEVHEREQKEQQESSEKNVAFQTWEHVGAAMKVLEMFGLIMQDTMESWSEKLEVAKKSTKIDEATWFSWQLRLKISLVQYYYRSGPSVQYCPHTYCLDPIRAANSARDRPPLHIGYATFANAGTREGVLNQADRLLKTMDKDTMTTWLDAMKKDAEINMEKTSRYFIHLAYSHKIMSLLHDTRSGLDHPFNVITEETWQYWKEMMSENVASLEEEKKERKRGQDRRRFKERYQDPNFKAKVIERSRVYRAKQRGNQEGPS</sequence>